<evidence type="ECO:0000256" key="6">
    <source>
        <dbReference type="ARBA" id="ARBA00023136"/>
    </source>
</evidence>
<feature type="transmembrane region" description="Helical" evidence="7">
    <location>
        <begin position="427"/>
        <end position="448"/>
    </location>
</feature>
<dbReference type="PANTHER" id="PTHR48022">
    <property type="entry name" value="PLASTIDIC GLUCOSE TRANSPORTER 4"/>
    <property type="match status" value="1"/>
</dbReference>
<feature type="transmembrane region" description="Helical" evidence="7">
    <location>
        <begin position="331"/>
        <end position="349"/>
    </location>
</feature>
<dbReference type="SUPFAM" id="SSF103473">
    <property type="entry name" value="MFS general substrate transporter"/>
    <property type="match status" value="1"/>
</dbReference>
<feature type="transmembrane region" description="Helical" evidence="7">
    <location>
        <begin position="400"/>
        <end position="421"/>
    </location>
</feature>
<feature type="transmembrane region" description="Helical" evidence="7">
    <location>
        <begin position="86"/>
        <end position="108"/>
    </location>
</feature>
<evidence type="ECO:0000256" key="5">
    <source>
        <dbReference type="ARBA" id="ARBA00022989"/>
    </source>
</evidence>
<name>A0AA38XH44_9EURO</name>
<evidence type="ECO:0000256" key="3">
    <source>
        <dbReference type="ARBA" id="ARBA00022448"/>
    </source>
</evidence>
<dbReference type="GO" id="GO:0005351">
    <property type="term" value="F:carbohydrate:proton symporter activity"/>
    <property type="evidence" value="ECO:0007669"/>
    <property type="project" value="TreeGrafter"/>
</dbReference>
<dbReference type="GO" id="GO:0016020">
    <property type="term" value="C:membrane"/>
    <property type="evidence" value="ECO:0007669"/>
    <property type="project" value="UniProtKB-SubCell"/>
</dbReference>
<feature type="transmembrane region" description="Helical" evidence="7">
    <location>
        <begin position="266"/>
        <end position="288"/>
    </location>
</feature>
<reference evidence="9" key="1">
    <citation type="submission" date="2022-10" db="EMBL/GenBank/DDBJ databases">
        <title>Culturing micro-colonial fungi from biological soil crusts in the Mojave desert and describing Neophaeococcomyces mojavensis, and introducing the new genera and species Taxawa tesnikishii.</title>
        <authorList>
            <person name="Kurbessoian T."/>
            <person name="Stajich J.E."/>
        </authorList>
    </citation>
    <scope>NUCLEOTIDE SEQUENCE</scope>
    <source>
        <strain evidence="9">TK_41</strain>
    </source>
</reference>
<feature type="transmembrane region" description="Helical" evidence="7">
    <location>
        <begin position="300"/>
        <end position="319"/>
    </location>
</feature>
<keyword evidence="6 7" id="KW-0472">Membrane</keyword>
<dbReference type="InterPro" id="IPR005829">
    <property type="entry name" value="Sugar_transporter_CS"/>
</dbReference>
<dbReference type="Proteomes" id="UP001172673">
    <property type="component" value="Unassembled WGS sequence"/>
</dbReference>
<evidence type="ECO:0000256" key="4">
    <source>
        <dbReference type="ARBA" id="ARBA00022692"/>
    </source>
</evidence>
<feature type="transmembrane region" description="Helical" evidence="7">
    <location>
        <begin position="175"/>
        <end position="196"/>
    </location>
</feature>
<evidence type="ECO:0000256" key="1">
    <source>
        <dbReference type="ARBA" id="ARBA00004141"/>
    </source>
</evidence>
<keyword evidence="3" id="KW-0813">Transport</keyword>
<dbReference type="Gene3D" id="1.20.1250.20">
    <property type="entry name" value="MFS general substrate transporter like domains"/>
    <property type="match status" value="1"/>
</dbReference>
<dbReference type="InterPro" id="IPR003663">
    <property type="entry name" value="Sugar/inositol_transpt"/>
</dbReference>
<dbReference type="EMBL" id="JAPDRK010000004">
    <property type="protein sequence ID" value="KAJ9613365.1"/>
    <property type="molecule type" value="Genomic_DNA"/>
</dbReference>
<feature type="transmembrane region" description="Helical" evidence="7">
    <location>
        <begin position="361"/>
        <end position="379"/>
    </location>
</feature>
<dbReference type="InterPro" id="IPR020846">
    <property type="entry name" value="MFS_dom"/>
</dbReference>
<evidence type="ECO:0000313" key="9">
    <source>
        <dbReference type="EMBL" id="KAJ9613365.1"/>
    </source>
</evidence>
<evidence type="ECO:0000256" key="7">
    <source>
        <dbReference type="SAM" id="Phobius"/>
    </source>
</evidence>
<evidence type="ECO:0000256" key="2">
    <source>
        <dbReference type="ARBA" id="ARBA00010992"/>
    </source>
</evidence>
<dbReference type="InterPro" id="IPR005828">
    <property type="entry name" value="MFS_sugar_transport-like"/>
</dbReference>
<feature type="transmembrane region" description="Helical" evidence="7">
    <location>
        <begin position="50"/>
        <end position="74"/>
    </location>
</feature>
<sequence>MTRFTPYNTFICVIVALGSYGYGFGFGVFVSSVGQPGFFMDLGLDQTSDYTARVMGATFSLFAFGAALGGITQGWTADWIGRKKTLAFAGITSTVGAALVAGSVNVAMLVTTRILHGFGLGMILCLVPLYTTEIAPPKTRGIFSGMTVIGYGMGYLMVAWISVATYYATNQTLQWRLPLALAAVGPLGMLVGLPFIPESPRYLCWIDRYEEAHQILQRLHRDPDDPGNSLAEAEFIQIKQQVQFDRQEKAGYVQMFKKPSWRKRSILVMFLLFASQSTGVTGISNYLVPILTNLGFEGGFPLIIYAIYSTVGTFFVFVVTFTVDRVGRRRMFLCCYPLLAVVLLIEGLLQRQYLGTSNRAGNIACVVMMNIYIMVFQLADSPTIIWASEVLPTTIRAKGIGLAIFSMMSGFITFSAPGGLAFKNLQWGMFLIFAGLCVISAIIIYIWASSPSRHKFLLASCTAIPETKGLPVEEIGDLFGDPVVVHLTQDEHGIVAEKADVPSVEHTEVVMEASKA</sequence>
<accession>A0AA38XH44</accession>
<dbReference type="InterPro" id="IPR050360">
    <property type="entry name" value="MFS_Sugar_Transporters"/>
</dbReference>
<feature type="transmembrane region" description="Helical" evidence="7">
    <location>
        <begin position="114"/>
        <end position="131"/>
    </location>
</feature>
<feature type="domain" description="Major facilitator superfamily (MFS) profile" evidence="8">
    <location>
        <begin position="11"/>
        <end position="452"/>
    </location>
</feature>
<proteinExistence type="inferred from homology"/>
<keyword evidence="4 7" id="KW-0812">Transmembrane</keyword>
<comment type="caution">
    <text evidence="9">The sequence shown here is derived from an EMBL/GenBank/DDBJ whole genome shotgun (WGS) entry which is preliminary data.</text>
</comment>
<keyword evidence="5 7" id="KW-1133">Transmembrane helix</keyword>
<comment type="subcellular location">
    <subcellularLocation>
        <location evidence="1">Membrane</location>
        <topology evidence="1">Multi-pass membrane protein</topology>
    </subcellularLocation>
</comment>
<protein>
    <recommendedName>
        <fullName evidence="8">Major facilitator superfamily (MFS) profile domain-containing protein</fullName>
    </recommendedName>
</protein>
<dbReference type="PANTHER" id="PTHR48022:SF11">
    <property type="entry name" value="MONOSACCHARIDE TRANSPORTER (HXT8), PUTATIVE (AFU_ORTHOLOGUE AFUA_2G08120)-RELATED"/>
    <property type="match status" value="1"/>
</dbReference>
<feature type="transmembrane region" description="Helical" evidence="7">
    <location>
        <begin position="143"/>
        <end position="169"/>
    </location>
</feature>
<dbReference type="AlphaFoldDB" id="A0AA38XH44"/>
<evidence type="ECO:0000259" key="8">
    <source>
        <dbReference type="PROSITE" id="PS50850"/>
    </source>
</evidence>
<dbReference type="PROSITE" id="PS00217">
    <property type="entry name" value="SUGAR_TRANSPORT_2"/>
    <property type="match status" value="1"/>
</dbReference>
<dbReference type="PRINTS" id="PR00171">
    <property type="entry name" value="SUGRTRNSPORT"/>
</dbReference>
<keyword evidence="10" id="KW-1185">Reference proteome</keyword>
<feature type="transmembrane region" description="Helical" evidence="7">
    <location>
        <begin position="7"/>
        <end position="30"/>
    </location>
</feature>
<comment type="similarity">
    <text evidence="2">Belongs to the major facilitator superfamily. Sugar transporter (TC 2.A.1.1) family.</text>
</comment>
<dbReference type="Pfam" id="PF00083">
    <property type="entry name" value="Sugar_tr"/>
    <property type="match status" value="1"/>
</dbReference>
<evidence type="ECO:0000313" key="10">
    <source>
        <dbReference type="Proteomes" id="UP001172673"/>
    </source>
</evidence>
<organism evidence="9 10">
    <name type="scientific">Cladophialophora chaetospira</name>
    <dbReference type="NCBI Taxonomy" id="386627"/>
    <lineage>
        <taxon>Eukaryota</taxon>
        <taxon>Fungi</taxon>
        <taxon>Dikarya</taxon>
        <taxon>Ascomycota</taxon>
        <taxon>Pezizomycotina</taxon>
        <taxon>Eurotiomycetes</taxon>
        <taxon>Chaetothyriomycetidae</taxon>
        <taxon>Chaetothyriales</taxon>
        <taxon>Herpotrichiellaceae</taxon>
        <taxon>Cladophialophora</taxon>
    </lineage>
</organism>
<gene>
    <name evidence="9" type="ORF">H2200_003307</name>
</gene>
<dbReference type="InterPro" id="IPR036259">
    <property type="entry name" value="MFS_trans_sf"/>
</dbReference>
<dbReference type="PROSITE" id="PS50850">
    <property type="entry name" value="MFS"/>
    <property type="match status" value="1"/>
</dbReference>